<keyword evidence="1" id="KW-0812">Transmembrane</keyword>
<keyword evidence="3" id="KW-1185">Reference proteome</keyword>
<dbReference type="Proteomes" id="UP000595897">
    <property type="component" value="Chromosome"/>
</dbReference>
<keyword evidence="1" id="KW-1133">Transmembrane helix</keyword>
<dbReference type="EMBL" id="AP024169">
    <property type="protein sequence ID" value="BCN29584.1"/>
    <property type="molecule type" value="Genomic_DNA"/>
</dbReference>
<evidence type="ECO:0000313" key="3">
    <source>
        <dbReference type="Proteomes" id="UP000595897"/>
    </source>
</evidence>
<name>A0A7R7IC64_9FIRM</name>
<dbReference type="KEGG" id="ahb:bsdtb5_08790"/>
<feature type="transmembrane region" description="Helical" evidence="1">
    <location>
        <begin position="53"/>
        <end position="80"/>
    </location>
</feature>
<gene>
    <name evidence="2" type="ORF">bsdtb5_08790</name>
</gene>
<organism evidence="2 3">
    <name type="scientific">Anaeromicropila herbilytica</name>
    <dbReference type="NCBI Taxonomy" id="2785025"/>
    <lineage>
        <taxon>Bacteria</taxon>
        <taxon>Bacillati</taxon>
        <taxon>Bacillota</taxon>
        <taxon>Clostridia</taxon>
        <taxon>Lachnospirales</taxon>
        <taxon>Lachnospiraceae</taxon>
        <taxon>Anaeromicropila</taxon>
    </lineage>
</organism>
<reference evidence="2 3" key="1">
    <citation type="submission" date="2020-11" db="EMBL/GenBank/DDBJ databases">
        <title>Draft genome sequencing of a Lachnospiraceae strain isolated from anoxic soil subjected to BSD treatment.</title>
        <authorList>
            <person name="Uek A."/>
            <person name="Tonouchi A."/>
        </authorList>
    </citation>
    <scope>NUCLEOTIDE SEQUENCE [LARGE SCALE GENOMIC DNA]</scope>
    <source>
        <strain evidence="2 3">TB5</strain>
    </source>
</reference>
<keyword evidence="1" id="KW-0472">Membrane</keyword>
<evidence type="ECO:0000256" key="1">
    <source>
        <dbReference type="SAM" id="Phobius"/>
    </source>
</evidence>
<evidence type="ECO:0000313" key="2">
    <source>
        <dbReference type="EMBL" id="BCN29584.1"/>
    </source>
</evidence>
<protein>
    <submittedName>
        <fullName evidence="2">Uncharacterized protein</fullName>
    </submittedName>
</protein>
<sequence>MNKSMSSMAIGMHLENSTVYDLLQKEESINSDQNITKETSNQVNEDSSETKTLGIITTVIIFGLLPLILGGSIILAIVWIK</sequence>
<proteinExistence type="predicted"/>
<dbReference type="AlphaFoldDB" id="A0A7R7IC64"/>
<accession>A0A7R7IC64</accession>